<evidence type="ECO:0000256" key="2">
    <source>
        <dbReference type="ARBA" id="ARBA00023125"/>
    </source>
</evidence>
<dbReference type="RefSeq" id="WP_131295338.1">
    <property type="nucleotide sequence ID" value="NZ_SJKA01000018.1"/>
</dbReference>
<dbReference type="InterPro" id="IPR002104">
    <property type="entry name" value="Integrase_catalytic"/>
</dbReference>
<dbReference type="GO" id="GO:0015074">
    <property type="term" value="P:DNA integration"/>
    <property type="evidence" value="ECO:0007669"/>
    <property type="project" value="InterPro"/>
</dbReference>
<dbReference type="Proteomes" id="UP000292695">
    <property type="component" value="Unassembled WGS sequence"/>
</dbReference>
<evidence type="ECO:0000259" key="4">
    <source>
        <dbReference type="PROSITE" id="PS51898"/>
    </source>
</evidence>
<organism evidence="5 6">
    <name type="scientific">Kribbella sindirgiensis</name>
    <dbReference type="NCBI Taxonomy" id="1124744"/>
    <lineage>
        <taxon>Bacteria</taxon>
        <taxon>Bacillati</taxon>
        <taxon>Actinomycetota</taxon>
        <taxon>Actinomycetes</taxon>
        <taxon>Propionibacteriales</taxon>
        <taxon>Kribbellaceae</taxon>
        <taxon>Kribbella</taxon>
    </lineage>
</organism>
<dbReference type="InterPro" id="IPR011010">
    <property type="entry name" value="DNA_brk_join_enz"/>
</dbReference>
<dbReference type="CDD" id="cd01189">
    <property type="entry name" value="INT_ICEBs1_C_like"/>
    <property type="match status" value="1"/>
</dbReference>
<dbReference type="Pfam" id="PF26003">
    <property type="entry name" value="Integrase_N_phage"/>
    <property type="match status" value="1"/>
</dbReference>
<sequence length="380" mass="42691">MPKEEKEKKPRRTFGSVRKLPSGKFQASYIGRNGIRQPAPAPFKNERDADRWLLKVEADLSSGAWQDEELGKVPFRQYADAYLTENEEVGERWEETCRRNMRLHMVDLLDLPLRSITPPVVRKWYSKARRGTGGRTSIAQSYRFLRAVMNAAVRDEAIVKNPCQIPGAGADKASERPIATPDQVGQLIDAITPRYRAAVAVAAWCTLRRGEVCALRTADIDTEHKEVWVRKNWVELLESSRKFEKDPKTQAGKREVSVPPHVWPLLTAHAKEFAGPEFFFIGRDGQRMRGNAIYQAFVRARKKVGLTLTFHDLRHTGQSLAAASGASTVDLMKRAGHSTAVAAQRYIHAVDGRDREVAKALSEIAEKGSAARLPRTIKID</sequence>
<protein>
    <submittedName>
        <fullName evidence="5">Site-specific integrase</fullName>
    </submittedName>
</protein>
<dbReference type="InterPro" id="IPR010998">
    <property type="entry name" value="Integrase_recombinase_N"/>
</dbReference>
<dbReference type="Pfam" id="PF00589">
    <property type="entry name" value="Phage_integrase"/>
    <property type="match status" value="1"/>
</dbReference>
<comment type="caution">
    <text evidence="5">The sequence shown here is derived from an EMBL/GenBank/DDBJ whole genome shotgun (WGS) entry which is preliminary data.</text>
</comment>
<dbReference type="InterPro" id="IPR058717">
    <property type="entry name" value="Phage_L5_Integrase_N"/>
</dbReference>
<dbReference type="EMBL" id="SJKA01000018">
    <property type="protein sequence ID" value="TCC22427.1"/>
    <property type="molecule type" value="Genomic_DNA"/>
</dbReference>
<dbReference type="SUPFAM" id="SSF56349">
    <property type="entry name" value="DNA breaking-rejoining enzymes"/>
    <property type="match status" value="1"/>
</dbReference>
<keyword evidence="3" id="KW-0233">DNA recombination</keyword>
<evidence type="ECO:0000313" key="5">
    <source>
        <dbReference type="EMBL" id="TCC22427.1"/>
    </source>
</evidence>
<dbReference type="InterPro" id="IPR013762">
    <property type="entry name" value="Integrase-like_cat_sf"/>
</dbReference>
<evidence type="ECO:0000256" key="1">
    <source>
        <dbReference type="ARBA" id="ARBA00008857"/>
    </source>
</evidence>
<name>A0A4R0I2B2_9ACTN</name>
<dbReference type="Gene3D" id="1.10.150.130">
    <property type="match status" value="1"/>
</dbReference>
<dbReference type="PROSITE" id="PS51898">
    <property type="entry name" value="TYR_RECOMBINASE"/>
    <property type="match status" value="1"/>
</dbReference>
<reference evidence="5 6" key="1">
    <citation type="submission" date="2019-02" db="EMBL/GenBank/DDBJ databases">
        <title>Kribbella capetownensis sp. nov. and Kribbella speibonae sp. nov., isolated from soil.</title>
        <authorList>
            <person name="Curtis S.M."/>
            <person name="Norton I."/>
            <person name="Everest G.J."/>
            <person name="Meyers P.R."/>
        </authorList>
    </citation>
    <scope>NUCLEOTIDE SEQUENCE [LARGE SCALE GENOMIC DNA]</scope>
    <source>
        <strain evidence="5 6">DSM 27082</strain>
    </source>
</reference>
<dbReference type="GO" id="GO:0003677">
    <property type="term" value="F:DNA binding"/>
    <property type="evidence" value="ECO:0007669"/>
    <property type="project" value="UniProtKB-KW"/>
</dbReference>
<dbReference type="OrthoDB" id="1822491at2"/>
<accession>A0A4R0I2B2</accession>
<comment type="similarity">
    <text evidence="1">Belongs to the 'phage' integrase family.</text>
</comment>
<dbReference type="GO" id="GO:0006310">
    <property type="term" value="P:DNA recombination"/>
    <property type="evidence" value="ECO:0007669"/>
    <property type="project" value="UniProtKB-KW"/>
</dbReference>
<dbReference type="PANTHER" id="PTHR30349">
    <property type="entry name" value="PHAGE INTEGRASE-RELATED"/>
    <property type="match status" value="1"/>
</dbReference>
<keyword evidence="6" id="KW-1185">Reference proteome</keyword>
<dbReference type="Gene3D" id="1.10.443.10">
    <property type="entry name" value="Intergrase catalytic core"/>
    <property type="match status" value="1"/>
</dbReference>
<dbReference type="PANTHER" id="PTHR30349:SF64">
    <property type="entry name" value="PROPHAGE INTEGRASE INTD-RELATED"/>
    <property type="match status" value="1"/>
</dbReference>
<keyword evidence="2" id="KW-0238">DNA-binding</keyword>
<dbReference type="AlphaFoldDB" id="A0A4R0I2B2"/>
<dbReference type="InterPro" id="IPR050090">
    <property type="entry name" value="Tyrosine_recombinase_XerCD"/>
</dbReference>
<proteinExistence type="inferred from homology"/>
<gene>
    <name evidence="5" type="ORF">E0H50_35260</name>
</gene>
<evidence type="ECO:0000256" key="3">
    <source>
        <dbReference type="ARBA" id="ARBA00023172"/>
    </source>
</evidence>
<evidence type="ECO:0000313" key="6">
    <source>
        <dbReference type="Proteomes" id="UP000292695"/>
    </source>
</evidence>
<feature type="domain" description="Tyr recombinase" evidence="4">
    <location>
        <begin position="174"/>
        <end position="359"/>
    </location>
</feature>